<dbReference type="Proteomes" id="UP001217838">
    <property type="component" value="Unassembled WGS sequence"/>
</dbReference>
<feature type="compositionally biased region" description="Low complexity" evidence="1">
    <location>
        <begin position="27"/>
        <end position="46"/>
    </location>
</feature>
<dbReference type="EMBL" id="JAQNDN010000007">
    <property type="protein sequence ID" value="MDC0669422.1"/>
    <property type="molecule type" value="Genomic_DNA"/>
</dbReference>
<reference evidence="3 4" key="1">
    <citation type="submission" date="2022-11" db="EMBL/GenBank/DDBJ databases">
        <title>Minimal conservation of predation-associated metabolite biosynthetic gene clusters underscores biosynthetic potential of Myxococcota including descriptions for ten novel species: Archangium lansinium sp. nov., Myxococcus landrumus sp. nov., Nannocystis bai.</title>
        <authorList>
            <person name="Ahearne A."/>
            <person name="Stevens C."/>
            <person name="Dowd S."/>
        </authorList>
    </citation>
    <scope>NUCLEOTIDE SEQUENCE [LARGE SCALE GENOMIC DNA]</scope>
    <source>
        <strain evidence="3 4">NCELM</strain>
    </source>
</reference>
<dbReference type="InterPro" id="IPR002035">
    <property type="entry name" value="VWF_A"/>
</dbReference>
<feature type="domain" description="VWFA" evidence="2">
    <location>
        <begin position="90"/>
        <end position="291"/>
    </location>
</feature>
<name>A0ABT5B5P8_9BACT</name>
<feature type="region of interest" description="Disordered" evidence="1">
    <location>
        <begin position="27"/>
        <end position="63"/>
    </location>
</feature>
<dbReference type="InterPro" id="IPR036465">
    <property type="entry name" value="vWFA_dom_sf"/>
</dbReference>
<dbReference type="Pfam" id="PF00092">
    <property type="entry name" value="VWA"/>
    <property type="match status" value="1"/>
</dbReference>
<keyword evidence="4" id="KW-1185">Reference proteome</keyword>
<evidence type="ECO:0000256" key="1">
    <source>
        <dbReference type="SAM" id="MobiDB-lite"/>
    </source>
</evidence>
<organism evidence="3 4">
    <name type="scientific">Nannocystis radixulma</name>
    <dbReference type="NCBI Taxonomy" id="2995305"/>
    <lineage>
        <taxon>Bacteria</taxon>
        <taxon>Pseudomonadati</taxon>
        <taxon>Myxococcota</taxon>
        <taxon>Polyangia</taxon>
        <taxon>Nannocystales</taxon>
        <taxon>Nannocystaceae</taxon>
        <taxon>Nannocystis</taxon>
    </lineage>
</organism>
<comment type="caution">
    <text evidence="3">The sequence shown here is derived from an EMBL/GenBank/DDBJ whole genome shotgun (WGS) entry which is preliminary data.</text>
</comment>
<dbReference type="RefSeq" id="WP_271999235.1">
    <property type="nucleotide sequence ID" value="NZ_JAQNDN010000007.1"/>
</dbReference>
<sequence length="368" mass="37362">MNSVGAIWAACVVIAGCGGVGSTSGTDTGTGTSTTGPGIPGITSVTSSDSEPTVGSSTDGVVRYDVGGGSDSDTGTCADADVKFEPQIPTVLLLIDQSGSMTSNFGGTDRWDAVYNALLDPDDGLVPHLEGQVRFGMALYTSFEGDEGGECPVITETPPALDNYGAIAATWEASQPEDETPTGESIAAVTPTLVMDPSEGTKIIVLATDGEPDTCAEPNPQNGQEESVEAAAAAFDQGVRTYVISVGNEVSDQHLQDVANAGAGVGPGDPDAPFYKADDAQALADAFADIVDGVRDCKLTLDGTVADGGEDECAVFVNGEVIPLDNDNGWQLNNPSEVELVGDACDAIQNGEVQVSIKCACGVVTPVG</sequence>
<evidence type="ECO:0000259" key="2">
    <source>
        <dbReference type="PROSITE" id="PS50234"/>
    </source>
</evidence>
<feature type="compositionally biased region" description="Polar residues" evidence="1">
    <location>
        <begin position="47"/>
        <end position="59"/>
    </location>
</feature>
<dbReference type="Gene3D" id="3.40.50.410">
    <property type="entry name" value="von Willebrand factor, type A domain"/>
    <property type="match status" value="1"/>
</dbReference>
<accession>A0ABT5B5P8</accession>
<dbReference type="PROSITE" id="PS50234">
    <property type="entry name" value="VWFA"/>
    <property type="match status" value="1"/>
</dbReference>
<evidence type="ECO:0000313" key="3">
    <source>
        <dbReference type="EMBL" id="MDC0669422.1"/>
    </source>
</evidence>
<dbReference type="SUPFAM" id="SSF53300">
    <property type="entry name" value="vWA-like"/>
    <property type="match status" value="1"/>
</dbReference>
<evidence type="ECO:0000313" key="4">
    <source>
        <dbReference type="Proteomes" id="UP001217838"/>
    </source>
</evidence>
<protein>
    <submittedName>
        <fullName evidence="3">VWA domain-containing protein</fullName>
    </submittedName>
</protein>
<proteinExistence type="predicted"/>
<gene>
    <name evidence="3" type="ORF">POL58_16830</name>
</gene>